<accession>A0ABW0ZZW4</accession>
<gene>
    <name evidence="1" type="ORF">ACFPZN_24570</name>
</gene>
<reference evidence="2" key="1">
    <citation type="journal article" date="2019" name="Int. J. Syst. Evol. Microbiol.">
        <title>The Global Catalogue of Microorganisms (GCM) 10K type strain sequencing project: providing services to taxonomists for standard genome sequencing and annotation.</title>
        <authorList>
            <consortium name="The Broad Institute Genomics Platform"/>
            <consortium name="The Broad Institute Genome Sequencing Center for Infectious Disease"/>
            <person name="Wu L."/>
            <person name="Ma J."/>
        </authorList>
    </citation>
    <scope>NUCLEOTIDE SEQUENCE [LARGE SCALE GENOMIC DNA]</scope>
    <source>
        <strain evidence="2">KCTC 42087</strain>
    </source>
</reference>
<dbReference type="InterPro" id="IPR012349">
    <property type="entry name" value="Split_barrel_FMN-bd"/>
</dbReference>
<name>A0ABW0ZZW4_9ACTN</name>
<protein>
    <submittedName>
        <fullName evidence="1">Pyridoxamine 5'-phosphate oxidase family protein</fullName>
    </submittedName>
</protein>
<keyword evidence="2" id="KW-1185">Reference proteome</keyword>
<dbReference type="SUPFAM" id="SSF50475">
    <property type="entry name" value="FMN-binding split barrel"/>
    <property type="match status" value="1"/>
</dbReference>
<dbReference type="Gene3D" id="2.30.110.10">
    <property type="entry name" value="Electron Transport, Fmn-binding Protein, Chain A"/>
    <property type="match status" value="1"/>
</dbReference>
<dbReference type="EMBL" id="JBHSON010000036">
    <property type="protein sequence ID" value="MFC5748804.1"/>
    <property type="molecule type" value="Genomic_DNA"/>
</dbReference>
<dbReference type="Proteomes" id="UP001596074">
    <property type="component" value="Unassembled WGS sequence"/>
</dbReference>
<proteinExistence type="predicted"/>
<dbReference type="RefSeq" id="WP_378284493.1">
    <property type="nucleotide sequence ID" value="NZ_JBHSON010000036.1"/>
</dbReference>
<comment type="caution">
    <text evidence="1">The sequence shown here is derived from an EMBL/GenBank/DDBJ whole genome shotgun (WGS) entry which is preliminary data.</text>
</comment>
<organism evidence="1 2">
    <name type="scientific">Actinomadura rugatobispora</name>
    <dbReference type="NCBI Taxonomy" id="1994"/>
    <lineage>
        <taxon>Bacteria</taxon>
        <taxon>Bacillati</taxon>
        <taxon>Actinomycetota</taxon>
        <taxon>Actinomycetes</taxon>
        <taxon>Streptosporangiales</taxon>
        <taxon>Thermomonosporaceae</taxon>
        <taxon>Actinomadura</taxon>
    </lineage>
</organism>
<evidence type="ECO:0000313" key="1">
    <source>
        <dbReference type="EMBL" id="MFC5748804.1"/>
    </source>
</evidence>
<sequence>MATWAEFAEQEPDIAELGSRMLRKYGIAYLGTVRRDGGPRVHPVCPVIIDGRVYIGVIPSSSKRGDLERDGRFVLHALPGPKDAELSLNGHVRRLPSDEAAALADVSDGNVRVPADSVLYELVIDRVLWITYDHETSERPVASIFVWTGDD</sequence>
<evidence type="ECO:0000313" key="2">
    <source>
        <dbReference type="Proteomes" id="UP001596074"/>
    </source>
</evidence>